<protein>
    <submittedName>
        <fullName evidence="2">Uncharacterized protein</fullName>
    </submittedName>
</protein>
<sequence>MKKWVIETFGDSLKFLTEKLDEVDKKSKLVEDEKEELKRLRAEKELLELKDDSSSEKRKRHPSTPSISPRMDRIHVKSSAKTKKAPTKRVFIPSDEDDDDGAELVRKGRGNLTRKFDEVKGKGKEKAAGDMTEIKDLLKQLVTNLGHTRMAANTGVSEKEKTGHKEKGECSTKNGDHDRCDHAEDRDELGLTGYMKNRVESYSSMYYTHIMALCKEQNIEYTRKGLSVMELTRLDVEEYMRCLREMEENGAKVAVPNESAVSNGRDQDIQGN</sequence>
<accession>A0A388LI56</accession>
<feature type="compositionally biased region" description="Basic residues" evidence="1">
    <location>
        <begin position="76"/>
        <end position="87"/>
    </location>
</feature>
<gene>
    <name evidence="2" type="ORF">CBR_g34190</name>
</gene>
<feature type="region of interest" description="Disordered" evidence="1">
    <location>
        <begin position="48"/>
        <end position="106"/>
    </location>
</feature>
<dbReference type="Proteomes" id="UP000265515">
    <property type="component" value="Unassembled WGS sequence"/>
</dbReference>
<dbReference type="AlphaFoldDB" id="A0A388LI56"/>
<feature type="compositionally biased region" description="Basic and acidic residues" evidence="1">
    <location>
        <begin position="157"/>
        <end position="176"/>
    </location>
</feature>
<evidence type="ECO:0000313" key="2">
    <source>
        <dbReference type="EMBL" id="GBG82010.1"/>
    </source>
</evidence>
<name>A0A388LI56_CHABU</name>
<dbReference type="Gramene" id="GBG82010">
    <property type="protein sequence ID" value="GBG82010"/>
    <property type="gene ID" value="CBR_g34190"/>
</dbReference>
<feature type="region of interest" description="Disordered" evidence="1">
    <location>
        <begin position="155"/>
        <end position="176"/>
    </location>
</feature>
<proteinExistence type="predicted"/>
<evidence type="ECO:0000256" key="1">
    <source>
        <dbReference type="SAM" id="MobiDB-lite"/>
    </source>
</evidence>
<dbReference type="EMBL" id="BFEA01000394">
    <property type="protein sequence ID" value="GBG82010.1"/>
    <property type="molecule type" value="Genomic_DNA"/>
</dbReference>
<comment type="caution">
    <text evidence="2">The sequence shown here is derived from an EMBL/GenBank/DDBJ whole genome shotgun (WGS) entry which is preliminary data.</text>
</comment>
<reference evidence="2 3" key="1">
    <citation type="journal article" date="2018" name="Cell">
        <title>The Chara Genome: Secondary Complexity and Implications for Plant Terrestrialization.</title>
        <authorList>
            <person name="Nishiyama T."/>
            <person name="Sakayama H."/>
            <person name="Vries J.D."/>
            <person name="Buschmann H."/>
            <person name="Saint-Marcoux D."/>
            <person name="Ullrich K.K."/>
            <person name="Haas F.B."/>
            <person name="Vanderstraeten L."/>
            <person name="Becker D."/>
            <person name="Lang D."/>
            <person name="Vosolsobe S."/>
            <person name="Rombauts S."/>
            <person name="Wilhelmsson P.K.I."/>
            <person name="Janitza P."/>
            <person name="Kern R."/>
            <person name="Heyl A."/>
            <person name="Rumpler F."/>
            <person name="Villalobos L.I.A.C."/>
            <person name="Clay J.M."/>
            <person name="Skokan R."/>
            <person name="Toyoda A."/>
            <person name="Suzuki Y."/>
            <person name="Kagoshima H."/>
            <person name="Schijlen E."/>
            <person name="Tajeshwar N."/>
            <person name="Catarino B."/>
            <person name="Hetherington A.J."/>
            <person name="Saltykova A."/>
            <person name="Bonnot C."/>
            <person name="Breuninger H."/>
            <person name="Symeonidi A."/>
            <person name="Radhakrishnan G.V."/>
            <person name="Van Nieuwerburgh F."/>
            <person name="Deforce D."/>
            <person name="Chang C."/>
            <person name="Karol K.G."/>
            <person name="Hedrich R."/>
            <person name="Ulvskov P."/>
            <person name="Glockner G."/>
            <person name="Delwiche C.F."/>
            <person name="Petrasek J."/>
            <person name="Van de Peer Y."/>
            <person name="Friml J."/>
            <person name="Beilby M."/>
            <person name="Dolan L."/>
            <person name="Kohara Y."/>
            <person name="Sugano S."/>
            <person name="Fujiyama A."/>
            <person name="Delaux P.-M."/>
            <person name="Quint M."/>
            <person name="TheiBen G."/>
            <person name="Hagemann M."/>
            <person name="Harholt J."/>
            <person name="Dunand C."/>
            <person name="Zachgo S."/>
            <person name="Langdale J."/>
            <person name="Maumus F."/>
            <person name="Straeten D.V.D."/>
            <person name="Gould S.B."/>
            <person name="Rensing S.A."/>
        </authorList>
    </citation>
    <scope>NUCLEOTIDE SEQUENCE [LARGE SCALE GENOMIC DNA]</scope>
    <source>
        <strain evidence="2 3">S276</strain>
    </source>
</reference>
<organism evidence="2 3">
    <name type="scientific">Chara braunii</name>
    <name type="common">Braun's stonewort</name>
    <dbReference type="NCBI Taxonomy" id="69332"/>
    <lineage>
        <taxon>Eukaryota</taxon>
        <taxon>Viridiplantae</taxon>
        <taxon>Streptophyta</taxon>
        <taxon>Charophyceae</taxon>
        <taxon>Charales</taxon>
        <taxon>Characeae</taxon>
        <taxon>Chara</taxon>
    </lineage>
</organism>
<keyword evidence="3" id="KW-1185">Reference proteome</keyword>
<evidence type="ECO:0000313" key="3">
    <source>
        <dbReference type="Proteomes" id="UP000265515"/>
    </source>
</evidence>